<feature type="compositionally biased region" description="Polar residues" evidence="1">
    <location>
        <begin position="13"/>
        <end position="26"/>
    </location>
</feature>
<evidence type="ECO:0000313" key="3">
    <source>
        <dbReference type="Proteomes" id="UP001391051"/>
    </source>
</evidence>
<protein>
    <submittedName>
        <fullName evidence="2">Uncharacterized protein</fullName>
    </submittedName>
</protein>
<accession>A0ABR1QCU8</accession>
<reference evidence="2 3" key="1">
    <citation type="submission" date="2023-01" db="EMBL/GenBank/DDBJ databases">
        <title>Analysis of 21 Apiospora genomes using comparative genomics revels a genus with tremendous synthesis potential of carbohydrate active enzymes and secondary metabolites.</title>
        <authorList>
            <person name="Sorensen T."/>
        </authorList>
    </citation>
    <scope>NUCLEOTIDE SEQUENCE [LARGE SCALE GENOMIC DNA]</scope>
    <source>
        <strain evidence="2 3">CBS 24483</strain>
    </source>
</reference>
<dbReference type="GeneID" id="92076716"/>
<proteinExistence type="predicted"/>
<comment type="caution">
    <text evidence="2">The sequence shown here is derived from an EMBL/GenBank/DDBJ whole genome shotgun (WGS) entry which is preliminary data.</text>
</comment>
<feature type="compositionally biased region" description="Low complexity" evidence="1">
    <location>
        <begin position="36"/>
        <end position="48"/>
    </location>
</feature>
<gene>
    <name evidence="2" type="ORF">PG986_007432</name>
</gene>
<evidence type="ECO:0000313" key="2">
    <source>
        <dbReference type="EMBL" id="KAK7951704.1"/>
    </source>
</evidence>
<name>A0ABR1QCU8_9PEZI</name>
<dbReference type="RefSeq" id="XP_066699766.1">
    <property type="nucleotide sequence ID" value="XM_066843654.1"/>
</dbReference>
<keyword evidence="3" id="KW-1185">Reference proteome</keyword>
<evidence type="ECO:0000256" key="1">
    <source>
        <dbReference type="SAM" id="MobiDB-lite"/>
    </source>
</evidence>
<feature type="region of interest" description="Disordered" evidence="1">
    <location>
        <begin position="1"/>
        <end position="51"/>
    </location>
</feature>
<sequence>MLEASDHAWLAQPGSSRAGNVTSAANSRDPVKRTTAAPGAGNAFAKAGETGGGVAATSASVISKERPPSVTVGVGVDSLGPEVTPLQGHKDDDRILSEIETGILDVFSDAYCNKHLMYGALELILVRLMPELAERGVIDLWEERLS</sequence>
<organism evidence="2 3">
    <name type="scientific">Apiospora aurea</name>
    <dbReference type="NCBI Taxonomy" id="335848"/>
    <lineage>
        <taxon>Eukaryota</taxon>
        <taxon>Fungi</taxon>
        <taxon>Dikarya</taxon>
        <taxon>Ascomycota</taxon>
        <taxon>Pezizomycotina</taxon>
        <taxon>Sordariomycetes</taxon>
        <taxon>Xylariomycetidae</taxon>
        <taxon>Amphisphaeriales</taxon>
        <taxon>Apiosporaceae</taxon>
        <taxon>Apiospora</taxon>
    </lineage>
</organism>
<dbReference type="Proteomes" id="UP001391051">
    <property type="component" value="Unassembled WGS sequence"/>
</dbReference>
<dbReference type="EMBL" id="JAQQWE010000005">
    <property type="protein sequence ID" value="KAK7951704.1"/>
    <property type="molecule type" value="Genomic_DNA"/>
</dbReference>